<dbReference type="InterPro" id="IPR000595">
    <property type="entry name" value="cNMP-bd_dom"/>
</dbReference>
<dbReference type="SMART" id="SM00419">
    <property type="entry name" value="HTH_CRP"/>
    <property type="match status" value="1"/>
</dbReference>
<dbReference type="eggNOG" id="COG0664">
    <property type="taxonomic scope" value="Bacteria"/>
</dbReference>
<evidence type="ECO:0000313" key="6">
    <source>
        <dbReference type="EMBL" id="EST89880.1"/>
    </source>
</evidence>
<dbReference type="SMART" id="SM00100">
    <property type="entry name" value="cNMP"/>
    <property type="match status" value="1"/>
</dbReference>
<dbReference type="GO" id="GO:0003700">
    <property type="term" value="F:DNA-binding transcription factor activity"/>
    <property type="evidence" value="ECO:0007669"/>
    <property type="project" value="TreeGrafter"/>
</dbReference>
<dbReference type="Proteomes" id="UP000018126">
    <property type="component" value="Unassembled WGS sequence"/>
</dbReference>
<dbReference type="Pfam" id="PF00027">
    <property type="entry name" value="cNMP_binding"/>
    <property type="match status" value="1"/>
</dbReference>
<dbReference type="GO" id="GO:0003677">
    <property type="term" value="F:DNA binding"/>
    <property type="evidence" value="ECO:0007669"/>
    <property type="project" value="UniProtKB-KW"/>
</dbReference>
<evidence type="ECO:0000256" key="3">
    <source>
        <dbReference type="ARBA" id="ARBA00023163"/>
    </source>
</evidence>
<dbReference type="InterPro" id="IPR012318">
    <property type="entry name" value="HTH_CRP"/>
</dbReference>
<dbReference type="PRINTS" id="PR00034">
    <property type="entry name" value="HTHCRP"/>
</dbReference>
<feature type="domain" description="Cyclic nucleotide-binding" evidence="4">
    <location>
        <begin position="13"/>
        <end position="132"/>
    </location>
</feature>
<comment type="caution">
    <text evidence="6">The sequence shown here is derived from an EMBL/GenBank/DDBJ whole genome shotgun (WGS) entry which is preliminary data.</text>
</comment>
<dbReference type="InterPro" id="IPR036390">
    <property type="entry name" value="WH_DNA-bd_sf"/>
</dbReference>
<dbReference type="SUPFAM" id="SSF46785">
    <property type="entry name" value="Winged helix' DNA-binding domain"/>
    <property type="match status" value="1"/>
</dbReference>
<dbReference type="Pfam" id="PF13545">
    <property type="entry name" value="HTH_Crp_2"/>
    <property type="match status" value="1"/>
</dbReference>
<dbReference type="PANTHER" id="PTHR24567:SF26">
    <property type="entry name" value="REGULATORY PROTEIN YEIL"/>
    <property type="match status" value="1"/>
</dbReference>
<dbReference type="InterPro" id="IPR018490">
    <property type="entry name" value="cNMP-bd_dom_sf"/>
</dbReference>
<dbReference type="RefSeq" id="WP_023606314.1">
    <property type="nucleotide sequence ID" value="NZ_AYSH01000013.1"/>
</dbReference>
<accession>V6Q5F0</accession>
<dbReference type="STRING" id="1408226.T233_00986"/>
<dbReference type="EMBL" id="AYSH01000013">
    <property type="protein sequence ID" value="EST89880.1"/>
    <property type="molecule type" value="Genomic_DNA"/>
</dbReference>
<dbReference type="Gene3D" id="2.60.120.10">
    <property type="entry name" value="Jelly Rolls"/>
    <property type="match status" value="1"/>
</dbReference>
<name>V6Q5F0_9ENTE</name>
<dbReference type="Gene3D" id="1.10.10.10">
    <property type="entry name" value="Winged helix-like DNA-binding domain superfamily/Winged helix DNA-binding domain"/>
    <property type="match status" value="1"/>
</dbReference>
<dbReference type="SUPFAM" id="SSF51206">
    <property type="entry name" value="cAMP-binding domain-like"/>
    <property type="match status" value="1"/>
</dbReference>
<dbReference type="PROSITE" id="PS51063">
    <property type="entry name" value="HTH_CRP_2"/>
    <property type="match status" value="1"/>
</dbReference>
<evidence type="ECO:0000259" key="5">
    <source>
        <dbReference type="PROSITE" id="PS51063"/>
    </source>
</evidence>
<dbReference type="InterPro" id="IPR014710">
    <property type="entry name" value="RmlC-like_jellyroll"/>
</dbReference>
<keyword evidence="1" id="KW-0805">Transcription regulation</keyword>
<dbReference type="PATRIC" id="fig|1408226.3.peg.956"/>
<evidence type="ECO:0000313" key="7">
    <source>
        <dbReference type="Proteomes" id="UP000018126"/>
    </source>
</evidence>
<dbReference type="PANTHER" id="PTHR24567">
    <property type="entry name" value="CRP FAMILY TRANSCRIPTIONAL REGULATORY PROTEIN"/>
    <property type="match status" value="1"/>
</dbReference>
<dbReference type="InterPro" id="IPR050397">
    <property type="entry name" value="Env_Response_Regulators"/>
</dbReference>
<gene>
    <name evidence="6" type="ORF">T233_00986</name>
</gene>
<evidence type="ECO:0000256" key="1">
    <source>
        <dbReference type="ARBA" id="ARBA00023015"/>
    </source>
</evidence>
<dbReference type="PROSITE" id="PS50042">
    <property type="entry name" value="CNMP_BINDING_3"/>
    <property type="match status" value="1"/>
</dbReference>
<dbReference type="InterPro" id="IPR036388">
    <property type="entry name" value="WH-like_DNA-bd_sf"/>
</dbReference>
<dbReference type="CDD" id="cd00038">
    <property type="entry name" value="CAP_ED"/>
    <property type="match status" value="1"/>
</dbReference>
<protein>
    <submittedName>
        <fullName evidence="6">CRP/FNR family transcriptional regulator, anaerobic regulatory protein</fullName>
    </submittedName>
</protein>
<sequence>MGHEYLCVTLVPLFNHLELDDQKKINEITEHIIVNKGETIFSPYSDSKLIIVAKGNMKVYQLSPNGKEQLLRIVEPGGYEGENQLFGAKNDVLFGEALEKTELCILRQENFQDILLKHPQLSLKLLEINAQKSILVEQQTQFLMMKKVEERLATYLINLSNSHKSCKFDLPLLMKELATFIGTTQETLSRKFRLLEDDGLIIRNNRTITIIDSDALEDLIEC</sequence>
<keyword evidence="7" id="KW-1185">Reference proteome</keyword>
<feature type="domain" description="HTH crp-type" evidence="5">
    <location>
        <begin position="146"/>
        <end position="214"/>
    </location>
</feature>
<keyword evidence="2" id="KW-0238">DNA-binding</keyword>
<dbReference type="GO" id="GO:0005829">
    <property type="term" value="C:cytosol"/>
    <property type="evidence" value="ECO:0007669"/>
    <property type="project" value="TreeGrafter"/>
</dbReference>
<proteinExistence type="predicted"/>
<reference evidence="6 7" key="1">
    <citation type="journal article" date="2013" name="Genome Announc.">
        <title>High-Quality Draft Genome Sequence of Vagococcus lutrae Strain LBD1, Isolated from the Largemouth Bass Micropterus salmoides.</title>
        <authorList>
            <person name="Lebreton F."/>
            <person name="Valentino M.D."/>
            <person name="Duncan L.B."/>
            <person name="Zeng Q."/>
            <person name="Manson McGuire A."/>
            <person name="Earl A.M."/>
            <person name="Gilmore M.S."/>
        </authorList>
    </citation>
    <scope>NUCLEOTIDE SEQUENCE [LARGE SCALE GENOMIC DNA]</scope>
    <source>
        <strain evidence="6 7">LBD1</strain>
    </source>
</reference>
<keyword evidence="3" id="KW-0804">Transcription</keyword>
<organism evidence="6 7">
    <name type="scientific">Vagococcus lutrae LBD1</name>
    <dbReference type="NCBI Taxonomy" id="1408226"/>
    <lineage>
        <taxon>Bacteria</taxon>
        <taxon>Bacillati</taxon>
        <taxon>Bacillota</taxon>
        <taxon>Bacilli</taxon>
        <taxon>Lactobacillales</taxon>
        <taxon>Enterococcaceae</taxon>
        <taxon>Vagococcus</taxon>
    </lineage>
</organism>
<dbReference type="AlphaFoldDB" id="V6Q5F0"/>
<evidence type="ECO:0000259" key="4">
    <source>
        <dbReference type="PROSITE" id="PS50042"/>
    </source>
</evidence>
<evidence type="ECO:0000256" key="2">
    <source>
        <dbReference type="ARBA" id="ARBA00023125"/>
    </source>
</evidence>